<dbReference type="Pfam" id="PF13560">
    <property type="entry name" value="HTH_31"/>
    <property type="match status" value="1"/>
</dbReference>
<feature type="domain" description="HTH cro/C1-type" evidence="1">
    <location>
        <begin position="1"/>
        <end position="44"/>
    </location>
</feature>
<dbReference type="PROSITE" id="PS50943">
    <property type="entry name" value="HTH_CROC1"/>
    <property type="match status" value="1"/>
</dbReference>
<dbReference type="EMBL" id="JACHDS010000001">
    <property type="protein sequence ID" value="MBB6175084.1"/>
    <property type="molecule type" value="Genomic_DNA"/>
</dbReference>
<dbReference type="Proteomes" id="UP000546642">
    <property type="component" value="Unassembled WGS sequence"/>
</dbReference>
<dbReference type="CDD" id="cd00093">
    <property type="entry name" value="HTH_XRE"/>
    <property type="match status" value="1"/>
</dbReference>
<organism evidence="2 3">
    <name type="scientific">Nocardiopsis mwathae</name>
    <dbReference type="NCBI Taxonomy" id="1472723"/>
    <lineage>
        <taxon>Bacteria</taxon>
        <taxon>Bacillati</taxon>
        <taxon>Actinomycetota</taxon>
        <taxon>Actinomycetes</taxon>
        <taxon>Streptosporangiales</taxon>
        <taxon>Nocardiopsidaceae</taxon>
        <taxon>Nocardiopsis</taxon>
    </lineage>
</organism>
<reference evidence="2 3" key="1">
    <citation type="submission" date="2020-08" db="EMBL/GenBank/DDBJ databases">
        <title>Sequencing the genomes of 1000 actinobacteria strains.</title>
        <authorList>
            <person name="Klenk H.-P."/>
        </authorList>
    </citation>
    <scope>NUCLEOTIDE SEQUENCE [LARGE SCALE GENOMIC DNA]</scope>
    <source>
        <strain evidence="2 3">DSM 46659</strain>
    </source>
</reference>
<sequence>MSQAARTLNYDRAYLSRVLNGKQRPSSQLAHALDELLGAEGALVELADALTPDDRARIARTLAAPSRLDRGTVDALAGALAAQRRLDDVFPAVAMLPATTAQWDSIDKLARDARGPHAEDFHKVAAEWAQFIGWLHAEARNDADAVRWLTAAEERADDVGSGELAAQAANFKGYLARQQQRPRAVVRWFLAAYHTPGATPLQRVGDAVQAAHGYAWLGQRDDARRLLDEAADLADASADQAPPDTAYWLSPTFSRMGIGLALLALGDHADAAENLRVGLDGLPDDQRGAEWAREYRDALDEAHADA</sequence>
<dbReference type="InterPro" id="IPR001387">
    <property type="entry name" value="Cro/C1-type_HTH"/>
</dbReference>
<evidence type="ECO:0000313" key="3">
    <source>
        <dbReference type="Proteomes" id="UP000546642"/>
    </source>
</evidence>
<dbReference type="AlphaFoldDB" id="A0A7X0D9H9"/>
<keyword evidence="3" id="KW-1185">Reference proteome</keyword>
<comment type="caution">
    <text evidence="2">The sequence shown here is derived from an EMBL/GenBank/DDBJ whole genome shotgun (WGS) entry which is preliminary data.</text>
</comment>
<gene>
    <name evidence="2" type="ORF">HNR23_005144</name>
</gene>
<accession>A0A7X0D9H9</accession>
<protein>
    <submittedName>
        <fullName evidence="2">Tetratricopeptide (TPR) repeat protein</fullName>
    </submittedName>
</protein>
<proteinExistence type="predicted"/>
<name>A0A7X0D9H9_9ACTN</name>
<evidence type="ECO:0000313" key="2">
    <source>
        <dbReference type="EMBL" id="MBB6175084.1"/>
    </source>
</evidence>
<evidence type="ECO:0000259" key="1">
    <source>
        <dbReference type="PROSITE" id="PS50943"/>
    </source>
</evidence>